<feature type="non-terminal residue" evidence="1">
    <location>
        <position position="144"/>
    </location>
</feature>
<protein>
    <submittedName>
        <fullName evidence="1">8096_t:CDS:1</fullName>
    </submittedName>
</protein>
<proteinExistence type="predicted"/>
<dbReference type="EMBL" id="CAJVPJ010003896">
    <property type="protein sequence ID" value="CAG8646017.1"/>
    <property type="molecule type" value="Genomic_DNA"/>
</dbReference>
<organism evidence="1 2">
    <name type="scientific">Paraglomus occultum</name>
    <dbReference type="NCBI Taxonomy" id="144539"/>
    <lineage>
        <taxon>Eukaryota</taxon>
        <taxon>Fungi</taxon>
        <taxon>Fungi incertae sedis</taxon>
        <taxon>Mucoromycota</taxon>
        <taxon>Glomeromycotina</taxon>
        <taxon>Glomeromycetes</taxon>
        <taxon>Paraglomerales</taxon>
        <taxon>Paraglomeraceae</taxon>
        <taxon>Paraglomus</taxon>
    </lineage>
</organism>
<accession>A0A9N9DPH1</accession>
<name>A0A9N9DPH1_9GLOM</name>
<gene>
    <name evidence="1" type="ORF">POCULU_LOCUS9686</name>
</gene>
<evidence type="ECO:0000313" key="2">
    <source>
        <dbReference type="Proteomes" id="UP000789572"/>
    </source>
</evidence>
<dbReference type="AlphaFoldDB" id="A0A9N9DPH1"/>
<keyword evidence="2" id="KW-1185">Reference proteome</keyword>
<dbReference type="Proteomes" id="UP000789572">
    <property type="component" value="Unassembled WGS sequence"/>
</dbReference>
<comment type="caution">
    <text evidence="1">The sequence shown here is derived from an EMBL/GenBank/DDBJ whole genome shotgun (WGS) entry which is preliminary data.</text>
</comment>
<sequence>MNDPNDMNNDCVRQLSYPDDFDDANQLVINLPSQSRIQDFHTSDISFSIPDNMSMSSIDYRDTETYTDDYALYQGNLSEGVHQSNVDTPNEQLNTPLRGQVETHTNPGLIPVSFQTFCAPSVPYSDININPTNGGLTNDHSQHF</sequence>
<reference evidence="1" key="1">
    <citation type="submission" date="2021-06" db="EMBL/GenBank/DDBJ databases">
        <authorList>
            <person name="Kallberg Y."/>
            <person name="Tangrot J."/>
            <person name="Rosling A."/>
        </authorList>
    </citation>
    <scope>NUCLEOTIDE SEQUENCE</scope>
    <source>
        <strain evidence="1">IA702</strain>
    </source>
</reference>
<evidence type="ECO:0000313" key="1">
    <source>
        <dbReference type="EMBL" id="CAG8646017.1"/>
    </source>
</evidence>